<sequence length="93" mass="11014">MSGGSMGYIYNTLIEYKGYLCDPEMDSLLEDFCKVLHDAEWMHSADISEETYLKTVEEFKAKWFLEPREKRLKEFVEQIFQNAKNECLKMIGE</sequence>
<protein>
    <submittedName>
        <fullName evidence="1">Uncharacterized protein</fullName>
    </submittedName>
</protein>
<dbReference type="Proteomes" id="UP000886785">
    <property type="component" value="Unassembled WGS sequence"/>
</dbReference>
<name>A0A9D1DQF8_9FIRM</name>
<dbReference type="EMBL" id="DVHF01000064">
    <property type="protein sequence ID" value="HIR57140.1"/>
    <property type="molecule type" value="Genomic_DNA"/>
</dbReference>
<evidence type="ECO:0000313" key="1">
    <source>
        <dbReference type="EMBL" id="HIR57140.1"/>
    </source>
</evidence>
<accession>A0A9D1DQF8</accession>
<reference evidence="1" key="1">
    <citation type="submission" date="2020-10" db="EMBL/GenBank/DDBJ databases">
        <authorList>
            <person name="Gilroy R."/>
        </authorList>
    </citation>
    <scope>NUCLEOTIDE SEQUENCE</scope>
    <source>
        <strain evidence="1">ChiSjej1B19-7085</strain>
    </source>
</reference>
<reference evidence="1" key="2">
    <citation type="journal article" date="2021" name="PeerJ">
        <title>Extensive microbial diversity within the chicken gut microbiome revealed by metagenomics and culture.</title>
        <authorList>
            <person name="Gilroy R."/>
            <person name="Ravi A."/>
            <person name="Getino M."/>
            <person name="Pursley I."/>
            <person name="Horton D.L."/>
            <person name="Alikhan N.F."/>
            <person name="Baker D."/>
            <person name="Gharbi K."/>
            <person name="Hall N."/>
            <person name="Watson M."/>
            <person name="Adriaenssens E.M."/>
            <person name="Foster-Nyarko E."/>
            <person name="Jarju S."/>
            <person name="Secka A."/>
            <person name="Antonio M."/>
            <person name="Oren A."/>
            <person name="Chaudhuri R.R."/>
            <person name="La Ragione R."/>
            <person name="Hildebrand F."/>
            <person name="Pallen M.J."/>
        </authorList>
    </citation>
    <scope>NUCLEOTIDE SEQUENCE</scope>
    <source>
        <strain evidence="1">ChiSjej1B19-7085</strain>
    </source>
</reference>
<evidence type="ECO:0000313" key="2">
    <source>
        <dbReference type="Proteomes" id="UP000886785"/>
    </source>
</evidence>
<proteinExistence type="predicted"/>
<dbReference type="AlphaFoldDB" id="A0A9D1DQF8"/>
<comment type="caution">
    <text evidence="1">The sequence shown here is derived from an EMBL/GenBank/DDBJ whole genome shotgun (WGS) entry which is preliminary data.</text>
</comment>
<gene>
    <name evidence="1" type="ORF">IAA54_05675</name>
</gene>
<organism evidence="1 2">
    <name type="scientific">Candidatus Gallacutalibacter pullicola</name>
    <dbReference type="NCBI Taxonomy" id="2840830"/>
    <lineage>
        <taxon>Bacteria</taxon>
        <taxon>Bacillati</taxon>
        <taxon>Bacillota</taxon>
        <taxon>Clostridia</taxon>
        <taxon>Eubacteriales</taxon>
        <taxon>Candidatus Gallacutalibacter</taxon>
    </lineage>
</organism>